<evidence type="ECO:0000256" key="1">
    <source>
        <dbReference type="SAM" id="Phobius"/>
    </source>
</evidence>
<keyword evidence="1" id="KW-0812">Transmembrane</keyword>
<dbReference type="EMBL" id="CP009621">
    <property type="protein sequence ID" value="AKD02578.1"/>
    <property type="molecule type" value="Genomic_DNA"/>
</dbReference>
<name>A0A0E3ZDS5_9BACT</name>
<keyword evidence="3" id="KW-1185">Reference proteome</keyword>
<gene>
    <name evidence="2" type="ORF">PKOR_04880</name>
</gene>
<accession>A0A0E3ZDS5</accession>
<feature type="transmembrane region" description="Helical" evidence="1">
    <location>
        <begin position="88"/>
        <end position="104"/>
    </location>
</feature>
<evidence type="ECO:0000313" key="3">
    <source>
        <dbReference type="Proteomes" id="UP000033109"/>
    </source>
</evidence>
<dbReference type="PATRIC" id="fig|400092.3.peg.1090"/>
<keyword evidence="1" id="KW-0472">Membrane</keyword>
<feature type="transmembrane region" description="Helical" evidence="1">
    <location>
        <begin position="64"/>
        <end position="82"/>
    </location>
</feature>
<reference evidence="2 3" key="1">
    <citation type="journal article" date="2015" name="Sci. Rep.">
        <title>Unraveling adaptation of Pontibacter korlensis to radiation and infertility in desert through complete genome and comparative transcriptomic analysis.</title>
        <authorList>
            <person name="Dai J."/>
            <person name="Dai W."/>
            <person name="Qiu C."/>
            <person name="Yang Z."/>
            <person name="Zhang Y."/>
            <person name="Zhou M."/>
            <person name="Zhang L."/>
            <person name="Fang C."/>
            <person name="Gao Q."/>
            <person name="Yang Q."/>
            <person name="Li X."/>
            <person name="Wang Z."/>
            <person name="Wang Z."/>
            <person name="Jia Z."/>
            <person name="Chen X."/>
        </authorList>
    </citation>
    <scope>NUCLEOTIDE SEQUENCE [LARGE SCALE GENOMIC DNA]</scope>
    <source>
        <strain evidence="2 3">X14-1T</strain>
    </source>
</reference>
<protein>
    <submittedName>
        <fullName evidence="2">Uncharacterized protein</fullName>
    </submittedName>
</protein>
<sequence length="211" mass="23748">MPRSAILLHKDMNNHFSIPEHAEGVEGCGEERFRRYKCSKTQAEKLYLVLMETPLLRYRLTEPLGLSTRVCAIIIAAGGIALSLTQPFAGVLLIAAGIFPFLYFKCLEIDLYKGTYCEGVNLMGFTIGHREPFPGIKCIFLKKNRTISGSSRYSWSPTTSTSFDGYLWLEDGTKILLSQDSKKERAMLKLQPFAEELQTEIRDLTAPLSQV</sequence>
<dbReference type="KEGG" id="pko:PKOR_04880"/>
<dbReference type="AlphaFoldDB" id="A0A0E3ZDS5"/>
<dbReference type="HOGENOM" id="CLU_1303969_0_0_10"/>
<organism evidence="2 3">
    <name type="scientific">Pontibacter korlensis</name>
    <dbReference type="NCBI Taxonomy" id="400092"/>
    <lineage>
        <taxon>Bacteria</taxon>
        <taxon>Pseudomonadati</taxon>
        <taxon>Bacteroidota</taxon>
        <taxon>Cytophagia</taxon>
        <taxon>Cytophagales</taxon>
        <taxon>Hymenobacteraceae</taxon>
        <taxon>Pontibacter</taxon>
    </lineage>
</organism>
<keyword evidence="1" id="KW-1133">Transmembrane helix</keyword>
<dbReference type="Proteomes" id="UP000033109">
    <property type="component" value="Chromosome"/>
</dbReference>
<evidence type="ECO:0000313" key="2">
    <source>
        <dbReference type="EMBL" id="AKD02578.1"/>
    </source>
</evidence>
<proteinExistence type="predicted"/>